<evidence type="ECO:0000256" key="4">
    <source>
        <dbReference type="ARBA" id="ARBA00022723"/>
    </source>
</evidence>
<keyword evidence="8" id="KW-1185">Reference proteome</keyword>
<proteinExistence type="inferred from homology"/>
<name>A0A2N3VHW0_9NOCA</name>
<comment type="caution">
    <text evidence="7">The sequence shown here is derived from an EMBL/GenBank/DDBJ whole genome shotgun (WGS) entry which is preliminary data.</text>
</comment>
<evidence type="ECO:0000256" key="3">
    <source>
        <dbReference type="ARBA" id="ARBA00012643"/>
    </source>
</evidence>
<dbReference type="PANTHER" id="PTHR30457:SF0">
    <property type="entry name" value="PHOSPHATASE, PUTATIVE (AFU_ORTHOLOGUE AFUA_4G01070)-RELATED"/>
    <property type="match status" value="1"/>
</dbReference>
<dbReference type="EMBL" id="PJMW01000002">
    <property type="protein sequence ID" value="PKV81206.1"/>
    <property type="molecule type" value="Genomic_DNA"/>
</dbReference>
<dbReference type="PANTHER" id="PTHR30457">
    <property type="entry name" value="5'-NUCLEOTIDASE SURE"/>
    <property type="match status" value="1"/>
</dbReference>
<dbReference type="OrthoDB" id="9780815at2"/>
<dbReference type="GO" id="GO:0046872">
    <property type="term" value="F:metal ion binding"/>
    <property type="evidence" value="ECO:0007669"/>
    <property type="project" value="UniProtKB-KW"/>
</dbReference>
<gene>
    <name evidence="7" type="ORF">ATK86_5669</name>
</gene>
<dbReference type="Gene3D" id="3.40.1210.10">
    <property type="entry name" value="Survival protein SurE-like phosphatase/nucleotidase"/>
    <property type="match status" value="1"/>
</dbReference>
<evidence type="ECO:0000259" key="6">
    <source>
        <dbReference type="Pfam" id="PF01975"/>
    </source>
</evidence>
<feature type="domain" description="Survival protein SurE-like phosphatase/nucleotidase" evidence="6">
    <location>
        <begin position="4"/>
        <end position="171"/>
    </location>
</feature>
<evidence type="ECO:0000313" key="8">
    <source>
        <dbReference type="Proteomes" id="UP000233766"/>
    </source>
</evidence>
<sequence>MHLLITNDDGYRAPGLLALARAVRALGIDATVVAPSGPMSGAGQSRRSGVAVGWEWAAPTAGIPTIHVGSTPAACVVFALTSGVLAPVDLCLSGVNAGENIGATLNVSGTYGAVQEAGARGVPGIALSREFGGQWNEPHTWDWGWVPEATAATLTALLAARAGWFTANVNLSGTDRGTDPAYTTVSRALYYTDVFDLAQGAILSTIGYRAEDLSPDDDIHAFAEQRRTSITLVRRA</sequence>
<evidence type="ECO:0000256" key="1">
    <source>
        <dbReference type="ARBA" id="ARBA00000815"/>
    </source>
</evidence>
<dbReference type="InterPro" id="IPR036523">
    <property type="entry name" value="SurE-like_sf"/>
</dbReference>
<keyword evidence="5" id="KW-0378">Hydrolase</keyword>
<dbReference type="InterPro" id="IPR002828">
    <property type="entry name" value="SurE-like_Pase/nucleotidase"/>
</dbReference>
<dbReference type="InterPro" id="IPR030048">
    <property type="entry name" value="SurE"/>
</dbReference>
<comment type="similarity">
    <text evidence="2">Belongs to the SurE nucleotidase family.</text>
</comment>
<dbReference type="GO" id="GO:0008253">
    <property type="term" value="F:5'-nucleotidase activity"/>
    <property type="evidence" value="ECO:0007669"/>
    <property type="project" value="UniProtKB-EC"/>
</dbReference>
<dbReference type="SUPFAM" id="SSF64167">
    <property type="entry name" value="SurE-like"/>
    <property type="match status" value="1"/>
</dbReference>
<dbReference type="RefSeq" id="WP_101466980.1">
    <property type="nucleotide sequence ID" value="NZ_PJMW01000002.1"/>
</dbReference>
<dbReference type="EC" id="3.1.3.5" evidence="3"/>
<dbReference type="Pfam" id="PF01975">
    <property type="entry name" value="SurE"/>
    <property type="match status" value="1"/>
</dbReference>
<reference evidence="7 8" key="1">
    <citation type="submission" date="2017-12" db="EMBL/GenBank/DDBJ databases">
        <title>Sequencing the genomes of 1000 Actinobacteria strains.</title>
        <authorList>
            <person name="Klenk H.-P."/>
        </authorList>
    </citation>
    <scope>NUCLEOTIDE SEQUENCE [LARGE SCALE GENOMIC DNA]</scope>
    <source>
        <strain evidence="7 8">DSM 44489</strain>
    </source>
</reference>
<dbReference type="AlphaFoldDB" id="A0A2N3VHW0"/>
<evidence type="ECO:0000313" key="7">
    <source>
        <dbReference type="EMBL" id="PKV81206.1"/>
    </source>
</evidence>
<keyword evidence="4" id="KW-0479">Metal-binding</keyword>
<accession>A0A2N3VHW0</accession>
<dbReference type="Proteomes" id="UP000233766">
    <property type="component" value="Unassembled WGS sequence"/>
</dbReference>
<evidence type="ECO:0000256" key="5">
    <source>
        <dbReference type="ARBA" id="ARBA00022801"/>
    </source>
</evidence>
<organism evidence="7 8">
    <name type="scientific">Nocardia fluminea</name>
    <dbReference type="NCBI Taxonomy" id="134984"/>
    <lineage>
        <taxon>Bacteria</taxon>
        <taxon>Bacillati</taxon>
        <taxon>Actinomycetota</taxon>
        <taxon>Actinomycetes</taxon>
        <taxon>Mycobacteriales</taxon>
        <taxon>Nocardiaceae</taxon>
        <taxon>Nocardia</taxon>
    </lineage>
</organism>
<protein>
    <recommendedName>
        <fullName evidence="3">5'-nucleotidase</fullName>
        <ecNumber evidence="3">3.1.3.5</ecNumber>
    </recommendedName>
</protein>
<evidence type="ECO:0000256" key="2">
    <source>
        <dbReference type="ARBA" id="ARBA00011062"/>
    </source>
</evidence>
<comment type="catalytic activity">
    <reaction evidence="1">
        <text>a ribonucleoside 5'-phosphate + H2O = a ribonucleoside + phosphate</text>
        <dbReference type="Rhea" id="RHEA:12484"/>
        <dbReference type="ChEBI" id="CHEBI:15377"/>
        <dbReference type="ChEBI" id="CHEBI:18254"/>
        <dbReference type="ChEBI" id="CHEBI:43474"/>
        <dbReference type="ChEBI" id="CHEBI:58043"/>
        <dbReference type="EC" id="3.1.3.5"/>
    </reaction>
</comment>